<dbReference type="AlphaFoldDB" id="X8DJL0"/>
<proteinExistence type="predicted"/>
<dbReference type="Proteomes" id="UP000023351">
    <property type="component" value="Unassembled WGS sequence"/>
</dbReference>
<name>X8DJL0_9MYCO</name>
<protein>
    <submittedName>
        <fullName evidence="1">Uncharacterized protein</fullName>
    </submittedName>
</protein>
<evidence type="ECO:0000313" key="2">
    <source>
        <dbReference type="Proteomes" id="UP000023351"/>
    </source>
</evidence>
<sequence length="37" mass="3712">MAIAEAGGSTSAEGLPQSLMLRKAALPVAVGLTADQW</sequence>
<dbReference type="PATRIC" id="fig|1299321.3.peg.4957"/>
<organism evidence="1 2">
    <name type="scientific">Mycobacteroides abscessus subsp. bolletii 1513</name>
    <dbReference type="NCBI Taxonomy" id="1299321"/>
    <lineage>
        <taxon>Bacteria</taxon>
        <taxon>Bacillati</taxon>
        <taxon>Actinomycetota</taxon>
        <taxon>Actinomycetes</taxon>
        <taxon>Mycobacteriales</taxon>
        <taxon>Mycobacteriaceae</taxon>
        <taxon>Mycobacteroides</taxon>
        <taxon>Mycobacteroides abscessus</taxon>
    </lineage>
</organism>
<comment type="caution">
    <text evidence="1">The sequence shown here is derived from an EMBL/GenBank/DDBJ whole genome shotgun (WGS) entry which is preliminary data.</text>
</comment>
<evidence type="ECO:0000313" key="1">
    <source>
        <dbReference type="EMBL" id="EUA68216.1"/>
    </source>
</evidence>
<accession>X8DJL0</accession>
<dbReference type="EMBL" id="JAOJ01000003">
    <property type="protein sequence ID" value="EUA68216.1"/>
    <property type="molecule type" value="Genomic_DNA"/>
</dbReference>
<gene>
    <name evidence="1" type="ORF">I540_5133</name>
</gene>
<reference evidence="1 2" key="1">
    <citation type="submission" date="2013-12" db="EMBL/GenBank/DDBJ databases">
        <authorList>
            <person name="Zelazny A."/>
            <person name="Olivier K."/>
            <person name="Holland S."/>
            <person name="Lenaerts A."/>
            <person name="Ordway D."/>
            <person name="DeGroote M.A."/>
            <person name="Parker T."/>
            <person name="Sizemore C."/>
            <person name="Tallon L.J."/>
            <person name="Sadzewicz L.K."/>
            <person name="Sengamalay N."/>
            <person name="Fraser C.M."/>
            <person name="Hine E."/>
            <person name="Shefchek K.A."/>
            <person name="Das S.P."/>
            <person name="Tettelin H."/>
        </authorList>
    </citation>
    <scope>NUCLEOTIDE SEQUENCE [LARGE SCALE GENOMIC DNA]</scope>
    <source>
        <strain evidence="1 2">1513</strain>
    </source>
</reference>